<feature type="compositionally biased region" description="Low complexity" evidence="1">
    <location>
        <begin position="65"/>
        <end position="99"/>
    </location>
</feature>
<evidence type="ECO:0000313" key="4">
    <source>
        <dbReference type="EMBL" id="KAF1952026.1"/>
    </source>
</evidence>
<protein>
    <recommendedName>
        <fullName evidence="3">SCP domain-containing protein</fullName>
    </recommendedName>
</protein>
<dbReference type="InterPro" id="IPR035940">
    <property type="entry name" value="CAP_sf"/>
</dbReference>
<evidence type="ECO:0000256" key="1">
    <source>
        <dbReference type="SAM" id="MobiDB-lite"/>
    </source>
</evidence>
<keyword evidence="2" id="KW-0732">Signal</keyword>
<feature type="chain" id="PRO_5025512100" description="SCP domain-containing protein" evidence="2">
    <location>
        <begin position="19"/>
        <end position="234"/>
    </location>
</feature>
<evidence type="ECO:0000259" key="3">
    <source>
        <dbReference type="Pfam" id="PF00188"/>
    </source>
</evidence>
<dbReference type="SUPFAM" id="SSF55797">
    <property type="entry name" value="PR-1-like"/>
    <property type="match status" value="1"/>
</dbReference>
<feature type="signal peptide" evidence="2">
    <location>
        <begin position="1"/>
        <end position="18"/>
    </location>
</feature>
<dbReference type="AlphaFoldDB" id="A0A6A5TMJ6"/>
<dbReference type="OrthoDB" id="5350391at2759"/>
<dbReference type="Proteomes" id="UP000800035">
    <property type="component" value="Unassembled WGS sequence"/>
</dbReference>
<feature type="domain" description="SCP" evidence="3">
    <location>
        <begin position="117"/>
        <end position="226"/>
    </location>
</feature>
<gene>
    <name evidence="4" type="ORF">CC80DRAFT_495649</name>
</gene>
<keyword evidence="5" id="KW-1185">Reference proteome</keyword>
<dbReference type="Gene3D" id="3.40.33.10">
    <property type="entry name" value="CAP"/>
    <property type="match status" value="1"/>
</dbReference>
<dbReference type="Pfam" id="PF00188">
    <property type="entry name" value="CAP"/>
    <property type="match status" value="1"/>
</dbReference>
<accession>A0A6A5TMJ6</accession>
<feature type="region of interest" description="Disordered" evidence="1">
    <location>
        <begin position="46"/>
        <end position="110"/>
    </location>
</feature>
<evidence type="ECO:0000256" key="2">
    <source>
        <dbReference type="SAM" id="SignalP"/>
    </source>
</evidence>
<dbReference type="EMBL" id="ML977013">
    <property type="protein sequence ID" value="KAF1952026.1"/>
    <property type="molecule type" value="Genomic_DNA"/>
</dbReference>
<dbReference type="InterPro" id="IPR014044">
    <property type="entry name" value="CAP_dom"/>
</dbReference>
<organism evidence="4 5">
    <name type="scientific">Byssothecium circinans</name>
    <dbReference type="NCBI Taxonomy" id="147558"/>
    <lineage>
        <taxon>Eukaryota</taxon>
        <taxon>Fungi</taxon>
        <taxon>Dikarya</taxon>
        <taxon>Ascomycota</taxon>
        <taxon>Pezizomycotina</taxon>
        <taxon>Dothideomycetes</taxon>
        <taxon>Pleosporomycetidae</taxon>
        <taxon>Pleosporales</taxon>
        <taxon>Massarineae</taxon>
        <taxon>Massarinaceae</taxon>
        <taxon>Byssothecium</taxon>
    </lineage>
</organism>
<evidence type="ECO:0000313" key="5">
    <source>
        <dbReference type="Proteomes" id="UP000800035"/>
    </source>
</evidence>
<reference evidence="4" key="1">
    <citation type="journal article" date="2020" name="Stud. Mycol.">
        <title>101 Dothideomycetes genomes: a test case for predicting lifestyles and emergence of pathogens.</title>
        <authorList>
            <person name="Haridas S."/>
            <person name="Albert R."/>
            <person name="Binder M."/>
            <person name="Bloem J."/>
            <person name="Labutti K."/>
            <person name="Salamov A."/>
            <person name="Andreopoulos B."/>
            <person name="Baker S."/>
            <person name="Barry K."/>
            <person name="Bills G."/>
            <person name="Bluhm B."/>
            <person name="Cannon C."/>
            <person name="Castanera R."/>
            <person name="Culley D."/>
            <person name="Daum C."/>
            <person name="Ezra D."/>
            <person name="Gonzalez J."/>
            <person name="Henrissat B."/>
            <person name="Kuo A."/>
            <person name="Liang C."/>
            <person name="Lipzen A."/>
            <person name="Lutzoni F."/>
            <person name="Magnuson J."/>
            <person name="Mondo S."/>
            <person name="Nolan M."/>
            <person name="Ohm R."/>
            <person name="Pangilinan J."/>
            <person name="Park H.-J."/>
            <person name="Ramirez L."/>
            <person name="Alfaro M."/>
            <person name="Sun H."/>
            <person name="Tritt A."/>
            <person name="Yoshinaga Y."/>
            <person name="Zwiers L.-H."/>
            <person name="Turgeon B."/>
            <person name="Goodwin S."/>
            <person name="Spatafora J."/>
            <person name="Crous P."/>
            <person name="Grigoriev I."/>
        </authorList>
    </citation>
    <scope>NUCLEOTIDE SEQUENCE</scope>
    <source>
        <strain evidence="4">CBS 675.92</strain>
    </source>
</reference>
<name>A0A6A5TMJ6_9PLEO</name>
<proteinExistence type="predicted"/>
<sequence length="234" mass="24090">MHTFGLLSVLALAGSIAAAPVPEPEVVYVTKVATVVVTAGAEPTAKPAAYTPAPQPYNGQRTRKPASSVYAVVSSVPKPSQPATSAAPAPAKPTTSAAPAPAPSAPASGGSDYIDIANKWRTKMGLPNFTKDAKLEANAKKTCSDGNGQMVHELNPGTMGQVLAPGKATEFEKVFVGGWLCEVSSTPGLDGVCGEFSKGWNYMGQTGHNEILTSKKYTKIGCGLEKGIWGCDVA</sequence>